<keyword evidence="2" id="KW-0129">CBS domain</keyword>
<comment type="caution">
    <text evidence="4">The sequence shown here is derived from an EMBL/GenBank/DDBJ whole genome shotgun (WGS) entry which is preliminary data.</text>
</comment>
<dbReference type="Proteomes" id="UP000253628">
    <property type="component" value="Unassembled WGS sequence"/>
</dbReference>
<dbReference type="Pfam" id="PF07228">
    <property type="entry name" value="SpoIIE"/>
    <property type="match status" value="1"/>
</dbReference>
<evidence type="ECO:0000313" key="5">
    <source>
        <dbReference type="Proteomes" id="UP000253628"/>
    </source>
</evidence>
<dbReference type="Gene3D" id="3.10.580.10">
    <property type="entry name" value="CBS-domain"/>
    <property type="match status" value="1"/>
</dbReference>
<dbReference type="InterPro" id="IPR052016">
    <property type="entry name" value="Bact_Sigma-Reg"/>
</dbReference>
<dbReference type="OrthoDB" id="5496380at2"/>
<sequence length="399" mass="44334">MAALQHPATQSLVIKVPTINSDETNAQVLQIFGENRDLVSLPVLDDDRPIGLISRNIFMSQMSRPYYRELYEKKTCIAFMDKSPLMVDVNTPIEALAARAVEFGDKTLADGFLILENDKFIGVGAGLDLMHALVELQKEKNRQVMQSIDYASVIQRAMLSESLNAIHATLRDVDIVWEPRDIIGGDFYHFQRYEDGWFAAIADCTGHGVPGAFLTLIASSSLTHALSQYGARDPALLMATVNRGVKLALGQHSATQHAHSNDGMDAAFFWFDDASMTLTSAHAKMPLFMLAPDQENVQSLDGERLGLGYADTPADAVWTNHSAQLAHGTILCCFTDGLIDQIGGRKNIAYGKKRVRLALQRHRARPMPELTRLLMEEFQTYQGAQTRRDDVTLLNLRLE</sequence>
<dbReference type="InterPro" id="IPR000644">
    <property type="entry name" value="CBS_dom"/>
</dbReference>
<dbReference type="PANTHER" id="PTHR43156:SF9">
    <property type="entry name" value="HAMP DOMAIN-CONTAINING PROTEIN"/>
    <property type="match status" value="1"/>
</dbReference>
<keyword evidence="1" id="KW-0378">Hydrolase</keyword>
<dbReference type="SUPFAM" id="SSF54631">
    <property type="entry name" value="CBS-domain pair"/>
    <property type="match status" value="1"/>
</dbReference>
<dbReference type="Gene3D" id="3.60.40.10">
    <property type="entry name" value="PPM-type phosphatase domain"/>
    <property type="match status" value="1"/>
</dbReference>
<name>A0A366HEH4_9BURK</name>
<keyword evidence="5" id="KW-1185">Reference proteome</keyword>
<feature type="domain" description="CBS" evidence="3">
    <location>
        <begin position="8"/>
        <end position="70"/>
    </location>
</feature>
<dbReference type="GO" id="GO:0016791">
    <property type="term" value="F:phosphatase activity"/>
    <property type="evidence" value="ECO:0007669"/>
    <property type="project" value="TreeGrafter"/>
</dbReference>
<evidence type="ECO:0000313" key="4">
    <source>
        <dbReference type="EMBL" id="RBP40907.1"/>
    </source>
</evidence>
<protein>
    <submittedName>
        <fullName evidence="4">Serine phosphatase RsbU (Regulator of sigma subunit)</fullName>
    </submittedName>
</protein>
<dbReference type="InterPro" id="IPR001932">
    <property type="entry name" value="PPM-type_phosphatase-like_dom"/>
</dbReference>
<dbReference type="InterPro" id="IPR046342">
    <property type="entry name" value="CBS_dom_sf"/>
</dbReference>
<gene>
    <name evidence="4" type="ORF">DFR37_103250</name>
</gene>
<dbReference type="SMART" id="SM00331">
    <property type="entry name" value="PP2C_SIG"/>
    <property type="match status" value="1"/>
</dbReference>
<dbReference type="Pfam" id="PF00571">
    <property type="entry name" value="CBS"/>
    <property type="match status" value="1"/>
</dbReference>
<dbReference type="PANTHER" id="PTHR43156">
    <property type="entry name" value="STAGE II SPORULATION PROTEIN E-RELATED"/>
    <property type="match status" value="1"/>
</dbReference>
<organism evidence="4 5">
    <name type="scientific">Eoetvoesiella caeni</name>
    <dbReference type="NCBI Taxonomy" id="645616"/>
    <lineage>
        <taxon>Bacteria</taxon>
        <taxon>Pseudomonadati</taxon>
        <taxon>Pseudomonadota</taxon>
        <taxon>Betaproteobacteria</taxon>
        <taxon>Burkholderiales</taxon>
        <taxon>Alcaligenaceae</taxon>
        <taxon>Eoetvoesiella</taxon>
    </lineage>
</organism>
<proteinExistence type="predicted"/>
<evidence type="ECO:0000256" key="2">
    <source>
        <dbReference type="PROSITE-ProRule" id="PRU00703"/>
    </source>
</evidence>
<dbReference type="AlphaFoldDB" id="A0A366HEH4"/>
<accession>A0A366HEH4</accession>
<dbReference type="CDD" id="cd04598">
    <property type="entry name" value="CBS_pair_GGDEF_EAL"/>
    <property type="match status" value="1"/>
</dbReference>
<dbReference type="PROSITE" id="PS51371">
    <property type="entry name" value="CBS"/>
    <property type="match status" value="1"/>
</dbReference>
<evidence type="ECO:0000256" key="1">
    <source>
        <dbReference type="ARBA" id="ARBA00022801"/>
    </source>
</evidence>
<dbReference type="EMBL" id="QNRQ01000003">
    <property type="protein sequence ID" value="RBP40907.1"/>
    <property type="molecule type" value="Genomic_DNA"/>
</dbReference>
<evidence type="ECO:0000259" key="3">
    <source>
        <dbReference type="PROSITE" id="PS51371"/>
    </source>
</evidence>
<reference evidence="4 5" key="1">
    <citation type="submission" date="2018-06" db="EMBL/GenBank/DDBJ databases">
        <title>Genomic Encyclopedia of Type Strains, Phase IV (KMG-IV): sequencing the most valuable type-strain genomes for metagenomic binning, comparative biology and taxonomic classification.</title>
        <authorList>
            <person name="Goeker M."/>
        </authorList>
    </citation>
    <scope>NUCLEOTIDE SEQUENCE [LARGE SCALE GENOMIC DNA]</scope>
    <source>
        <strain evidence="4 5">DSM 25520</strain>
    </source>
</reference>
<dbReference type="InterPro" id="IPR036457">
    <property type="entry name" value="PPM-type-like_dom_sf"/>
</dbReference>